<sequence length="236" mass="24702">MLPGLADKVAIVTGHSSGIGAAIASLLGEQGCRVHGFDLPDVDLRDLGSIGAHVERVVEREGRVDILVNNAGVTHLGNLVDTSLDDIDAVLTVNLKAPFLLMKHVIPHMVRQGKGAIVNNASDQAFIGKRDSSIYGASKAALAQLTMSAALDWGSQGIRVNCVAPGSTDTPMLRRVIAELSARRQQATDDDYKSAVPLGRFADPREIAWAVAFLASDAASFMTGVVLPVDGGGVAQ</sequence>
<accession>A0A0K1ECE2</accession>
<dbReference type="GO" id="GO:0016491">
    <property type="term" value="F:oxidoreductase activity"/>
    <property type="evidence" value="ECO:0007669"/>
    <property type="project" value="UniProtKB-KW"/>
</dbReference>
<dbReference type="InterPro" id="IPR020904">
    <property type="entry name" value="Sc_DH/Rdtase_CS"/>
</dbReference>
<name>A0A0K1ECE2_CHOCO</name>
<evidence type="ECO:0000313" key="4">
    <source>
        <dbReference type="Proteomes" id="UP000067626"/>
    </source>
</evidence>
<keyword evidence="2" id="KW-0560">Oxidoreductase</keyword>
<dbReference type="PROSITE" id="PS00061">
    <property type="entry name" value="ADH_SHORT"/>
    <property type="match status" value="1"/>
</dbReference>
<comment type="similarity">
    <text evidence="1">Belongs to the short-chain dehydrogenases/reductases (SDR) family.</text>
</comment>
<dbReference type="PRINTS" id="PR00081">
    <property type="entry name" value="GDHRDH"/>
</dbReference>
<reference evidence="3 4" key="1">
    <citation type="submission" date="2015-07" db="EMBL/GenBank/DDBJ databases">
        <title>Genome analysis of myxobacterium Chondromyces crocatus Cm c5 reveals a high potential for natural compound synthesis and the genetic basis for the loss of fruiting body formation.</title>
        <authorList>
            <person name="Zaburannyi N."/>
            <person name="Bunk B."/>
            <person name="Maier J."/>
            <person name="Overmann J."/>
            <person name="Mueller R."/>
        </authorList>
    </citation>
    <scope>NUCLEOTIDE SEQUENCE [LARGE SCALE GENOMIC DNA]</scope>
    <source>
        <strain evidence="3 4">Cm c5</strain>
    </source>
</reference>
<evidence type="ECO:0000256" key="1">
    <source>
        <dbReference type="ARBA" id="ARBA00006484"/>
    </source>
</evidence>
<proteinExistence type="inferred from homology"/>
<evidence type="ECO:0000256" key="2">
    <source>
        <dbReference type="ARBA" id="ARBA00023002"/>
    </source>
</evidence>
<dbReference type="PRINTS" id="PR00080">
    <property type="entry name" value="SDRFAMILY"/>
</dbReference>
<dbReference type="OrthoDB" id="5457012at2"/>
<dbReference type="SUPFAM" id="SSF51735">
    <property type="entry name" value="NAD(P)-binding Rossmann-fold domains"/>
    <property type="match status" value="1"/>
</dbReference>
<dbReference type="InterPro" id="IPR002347">
    <property type="entry name" value="SDR_fam"/>
</dbReference>
<evidence type="ECO:0000313" key="3">
    <source>
        <dbReference type="EMBL" id="AKT38233.1"/>
    </source>
</evidence>
<dbReference type="PANTHER" id="PTHR24321">
    <property type="entry name" value="DEHYDROGENASES, SHORT CHAIN"/>
    <property type="match status" value="1"/>
</dbReference>
<keyword evidence="4" id="KW-1185">Reference proteome</keyword>
<dbReference type="FunFam" id="3.40.50.720:FF:000084">
    <property type="entry name" value="Short-chain dehydrogenase reductase"/>
    <property type="match status" value="1"/>
</dbReference>
<dbReference type="PANTHER" id="PTHR24321:SF8">
    <property type="entry name" value="ESTRADIOL 17-BETA-DEHYDROGENASE 8-RELATED"/>
    <property type="match status" value="1"/>
</dbReference>
<protein>
    <submittedName>
        <fullName evidence="3">Short-chain dehydrogenase</fullName>
    </submittedName>
</protein>
<dbReference type="InterPro" id="IPR036291">
    <property type="entry name" value="NAD(P)-bd_dom_sf"/>
</dbReference>
<dbReference type="EMBL" id="CP012159">
    <property type="protein sequence ID" value="AKT38233.1"/>
    <property type="molecule type" value="Genomic_DNA"/>
</dbReference>
<gene>
    <name evidence="3" type="ORF">CMC5_023760</name>
</gene>
<dbReference type="AlphaFoldDB" id="A0A0K1ECE2"/>
<dbReference type="Pfam" id="PF13561">
    <property type="entry name" value="adh_short_C2"/>
    <property type="match status" value="1"/>
</dbReference>
<dbReference type="STRING" id="52.CMC5_023760"/>
<dbReference type="Proteomes" id="UP000067626">
    <property type="component" value="Chromosome"/>
</dbReference>
<organism evidence="3 4">
    <name type="scientific">Chondromyces crocatus</name>
    <dbReference type="NCBI Taxonomy" id="52"/>
    <lineage>
        <taxon>Bacteria</taxon>
        <taxon>Pseudomonadati</taxon>
        <taxon>Myxococcota</taxon>
        <taxon>Polyangia</taxon>
        <taxon>Polyangiales</taxon>
        <taxon>Polyangiaceae</taxon>
        <taxon>Chondromyces</taxon>
    </lineage>
</organism>
<dbReference type="RefSeq" id="WP_050430494.1">
    <property type="nucleotide sequence ID" value="NZ_CP012159.1"/>
</dbReference>
<dbReference type="KEGG" id="ccro:CMC5_023760"/>
<dbReference type="CDD" id="cd05233">
    <property type="entry name" value="SDR_c"/>
    <property type="match status" value="1"/>
</dbReference>
<dbReference type="Gene3D" id="3.40.50.720">
    <property type="entry name" value="NAD(P)-binding Rossmann-like Domain"/>
    <property type="match status" value="1"/>
</dbReference>